<proteinExistence type="predicted"/>
<feature type="chain" id="PRO_5037653603" evidence="1">
    <location>
        <begin position="27"/>
        <end position="181"/>
    </location>
</feature>
<evidence type="ECO:0000313" key="3">
    <source>
        <dbReference type="Proteomes" id="UP000683511"/>
    </source>
</evidence>
<name>A0A975Y6Y0_9NOST</name>
<reference evidence="2" key="1">
    <citation type="submission" date="2017-04" db="EMBL/GenBank/DDBJ databases">
        <title>Genome deletions in a multicellular cyanobacterial endosymbiont for morphological adaptation in marine diatoms.</title>
        <authorList>
            <person name="Wang Y."/>
            <person name="Gao H."/>
            <person name="Li R."/>
            <person name="Xu X."/>
        </authorList>
    </citation>
    <scope>NUCLEOTIDE SEQUENCE</scope>
    <source>
        <strain evidence="2">FACHB 800</strain>
    </source>
</reference>
<evidence type="ECO:0000313" key="2">
    <source>
        <dbReference type="EMBL" id="QXE25737.1"/>
    </source>
</evidence>
<dbReference type="Proteomes" id="UP000683511">
    <property type="component" value="Chromosome"/>
</dbReference>
<organism evidence="2 3">
    <name type="scientific">Richelia sinica FACHB-800</name>
    <dbReference type="NCBI Taxonomy" id="1357546"/>
    <lineage>
        <taxon>Bacteria</taxon>
        <taxon>Bacillati</taxon>
        <taxon>Cyanobacteriota</taxon>
        <taxon>Cyanophyceae</taxon>
        <taxon>Nostocales</taxon>
        <taxon>Nostocaceae</taxon>
        <taxon>Richelia</taxon>
    </lineage>
</organism>
<dbReference type="RefSeq" id="WP_190605763.1">
    <property type="nucleotide sequence ID" value="NZ_CP021056.1"/>
</dbReference>
<dbReference type="AlphaFoldDB" id="A0A975Y6Y0"/>
<dbReference type="EMBL" id="CP021056">
    <property type="protein sequence ID" value="QXE25737.1"/>
    <property type="molecule type" value="Genomic_DNA"/>
</dbReference>
<accession>A0A975Y6Y0</accession>
<keyword evidence="1" id="KW-0732">Signal</keyword>
<evidence type="ECO:0000256" key="1">
    <source>
        <dbReference type="SAM" id="SignalP"/>
    </source>
</evidence>
<sequence length="181" mass="19651">MNKINRWYFCLIYLFFSNIYASISLAAGGGNTAVSPEEDTTLNSDTSTTVLPTTNTSINPSIETSSYLNTNTLNQGISAFSSSFSGYSSYGSQCGLSISGGYINNGNQDIYQIFTTFNTNPCTNQSNLEKIRQENENKREVIRASASIITTCINARSAAIRNGVNPDTICQLSNFSIPNNP</sequence>
<keyword evidence="3" id="KW-1185">Reference proteome</keyword>
<feature type="signal peptide" evidence="1">
    <location>
        <begin position="1"/>
        <end position="26"/>
    </location>
</feature>
<dbReference type="KEGG" id="rsin:B6N60_04457"/>
<gene>
    <name evidence="2" type="ORF">B6N60_04457</name>
</gene>
<protein>
    <submittedName>
        <fullName evidence="2">Uncharacterized protein</fullName>
    </submittedName>
</protein>